<keyword evidence="4" id="KW-1185">Reference proteome</keyword>
<dbReference type="RefSeq" id="WP_350403100.1">
    <property type="nucleotide sequence ID" value="NZ_JBELOE010000281.1"/>
</dbReference>
<gene>
    <name evidence="3" type="ORF">ABS311_19515</name>
</gene>
<protein>
    <submittedName>
        <fullName evidence="3">Alpha/beta fold hydrolase</fullName>
    </submittedName>
</protein>
<comment type="similarity">
    <text evidence="1">Belongs to the thioesterase family.</text>
</comment>
<evidence type="ECO:0000259" key="2">
    <source>
        <dbReference type="Pfam" id="PF00975"/>
    </source>
</evidence>
<accession>A0ABV1RMC9</accession>
<sequence>MNNPWLTLASQTSNAQATLFCLPYAGGSSAIFHRWRVLLKDNIDLALVQLPGRGARFSEPAINDIELLSEQLFAAIRPHFSKPYFIFGHSMGGMLAYELVKRIEQAHLPMPQQLILSATRPPQVAYQDKTYHLPQAEFVEKLKTLNGTPDEILQNKELMALLLPMLKADFELAENFYQPSPTKIHCPTHVLCGTQDTRVPKKMLSKWSEVIAANCQFSEIPGGHLFLETATEALLRVINTELQAQLEKVSA</sequence>
<dbReference type="Pfam" id="PF00975">
    <property type="entry name" value="Thioesterase"/>
    <property type="match status" value="1"/>
</dbReference>
<dbReference type="PANTHER" id="PTHR11487:SF0">
    <property type="entry name" value="S-ACYL FATTY ACID SYNTHASE THIOESTERASE, MEDIUM CHAIN"/>
    <property type="match status" value="1"/>
</dbReference>
<dbReference type="InterPro" id="IPR012223">
    <property type="entry name" value="TEII"/>
</dbReference>
<keyword evidence="3" id="KW-0378">Hydrolase</keyword>
<name>A0ABV1RMC9_9ALTE</name>
<feature type="domain" description="Thioesterase" evidence="2">
    <location>
        <begin position="18"/>
        <end position="240"/>
    </location>
</feature>
<evidence type="ECO:0000313" key="4">
    <source>
        <dbReference type="Proteomes" id="UP001467690"/>
    </source>
</evidence>
<dbReference type="SUPFAM" id="SSF53474">
    <property type="entry name" value="alpha/beta-Hydrolases"/>
    <property type="match status" value="1"/>
</dbReference>
<dbReference type="EMBL" id="JBELOE010000281">
    <property type="protein sequence ID" value="MER2494069.1"/>
    <property type="molecule type" value="Genomic_DNA"/>
</dbReference>
<evidence type="ECO:0000313" key="3">
    <source>
        <dbReference type="EMBL" id="MER2494069.1"/>
    </source>
</evidence>
<evidence type="ECO:0000256" key="1">
    <source>
        <dbReference type="ARBA" id="ARBA00007169"/>
    </source>
</evidence>
<dbReference type="InterPro" id="IPR001031">
    <property type="entry name" value="Thioesterase"/>
</dbReference>
<dbReference type="GO" id="GO:0016787">
    <property type="term" value="F:hydrolase activity"/>
    <property type="evidence" value="ECO:0007669"/>
    <property type="project" value="UniProtKB-KW"/>
</dbReference>
<proteinExistence type="inferred from homology"/>
<reference evidence="3 4" key="1">
    <citation type="submission" date="2024-06" db="EMBL/GenBank/DDBJ databases">
        <authorList>
            <person name="Chen R.Y."/>
        </authorList>
    </citation>
    <scope>NUCLEOTIDE SEQUENCE [LARGE SCALE GENOMIC DNA]</scope>
    <source>
        <strain evidence="3 4">D2</strain>
    </source>
</reference>
<comment type="caution">
    <text evidence="3">The sequence shown here is derived from an EMBL/GenBank/DDBJ whole genome shotgun (WGS) entry which is preliminary data.</text>
</comment>
<dbReference type="Gene3D" id="3.40.50.1820">
    <property type="entry name" value="alpha/beta hydrolase"/>
    <property type="match status" value="1"/>
</dbReference>
<dbReference type="PANTHER" id="PTHR11487">
    <property type="entry name" value="THIOESTERASE"/>
    <property type="match status" value="1"/>
</dbReference>
<dbReference type="InterPro" id="IPR029058">
    <property type="entry name" value="AB_hydrolase_fold"/>
</dbReference>
<organism evidence="3 4">
    <name type="scientific">Catenovulum sediminis</name>
    <dbReference type="NCBI Taxonomy" id="1740262"/>
    <lineage>
        <taxon>Bacteria</taxon>
        <taxon>Pseudomonadati</taxon>
        <taxon>Pseudomonadota</taxon>
        <taxon>Gammaproteobacteria</taxon>
        <taxon>Alteromonadales</taxon>
        <taxon>Alteromonadaceae</taxon>
        <taxon>Catenovulum</taxon>
    </lineage>
</organism>
<dbReference type="Proteomes" id="UP001467690">
    <property type="component" value="Unassembled WGS sequence"/>
</dbReference>